<dbReference type="Proteomes" id="UP000287033">
    <property type="component" value="Unassembled WGS sequence"/>
</dbReference>
<protein>
    <submittedName>
        <fullName evidence="2">Uncharacterized protein</fullName>
    </submittedName>
</protein>
<dbReference type="EMBL" id="BEZZ01003380">
    <property type="protein sequence ID" value="GCC19666.1"/>
    <property type="molecule type" value="Genomic_DNA"/>
</dbReference>
<evidence type="ECO:0000256" key="1">
    <source>
        <dbReference type="SAM" id="Phobius"/>
    </source>
</evidence>
<name>A0A401RNJ8_CHIPU</name>
<keyword evidence="1" id="KW-0472">Membrane</keyword>
<proteinExistence type="predicted"/>
<reference evidence="2 3" key="1">
    <citation type="journal article" date="2018" name="Nat. Ecol. Evol.">
        <title>Shark genomes provide insights into elasmobranch evolution and the origin of vertebrates.</title>
        <authorList>
            <person name="Hara Y"/>
            <person name="Yamaguchi K"/>
            <person name="Onimaru K"/>
            <person name="Kadota M"/>
            <person name="Koyanagi M"/>
            <person name="Keeley SD"/>
            <person name="Tatsumi K"/>
            <person name="Tanaka K"/>
            <person name="Motone F"/>
            <person name="Kageyama Y"/>
            <person name="Nozu R"/>
            <person name="Adachi N"/>
            <person name="Nishimura O"/>
            <person name="Nakagawa R"/>
            <person name="Tanegashima C"/>
            <person name="Kiyatake I"/>
            <person name="Matsumoto R"/>
            <person name="Murakumo K"/>
            <person name="Nishida K"/>
            <person name="Terakita A"/>
            <person name="Kuratani S"/>
            <person name="Sato K"/>
            <person name="Hyodo S Kuraku.S."/>
        </authorList>
    </citation>
    <scope>NUCLEOTIDE SEQUENCE [LARGE SCALE GENOMIC DNA]</scope>
</reference>
<dbReference type="AlphaFoldDB" id="A0A401RNJ8"/>
<feature type="transmembrane region" description="Helical" evidence="1">
    <location>
        <begin position="35"/>
        <end position="57"/>
    </location>
</feature>
<organism evidence="2 3">
    <name type="scientific">Chiloscyllium punctatum</name>
    <name type="common">Brownbanded bambooshark</name>
    <name type="synonym">Hemiscyllium punctatum</name>
    <dbReference type="NCBI Taxonomy" id="137246"/>
    <lineage>
        <taxon>Eukaryota</taxon>
        <taxon>Metazoa</taxon>
        <taxon>Chordata</taxon>
        <taxon>Craniata</taxon>
        <taxon>Vertebrata</taxon>
        <taxon>Chondrichthyes</taxon>
        <taxon>Elasmobranchii</taxon>
        <taxon>Galeomorphii</taxon>
        <taxon>Galeoidea</taxon>
        <taxon>Orectolobiformes</taxon>
        <taxon>Hemiscylliidae</taxon>
        <taxon>Chiloscyllium</taxon>
    </lineage>
</organism>
<evidence type="ECO:0000313" key="2">
    <source>
        <dbReference type="EMBL" id="GCC19666.1"/>
    </source>
</evidence>
<keyword evidence="1" id="KW-0812">Transmembrane</keyword>
<comment type="caution">
    <text evidence="2">The sequence shown here is derived from an EMBL/GenBank/DDBJ whole genome shotgun (WGS) entry which is preliminary data.</text>
</comment>
<gene>
    <name evidence="2" type="ORF">chiPu_0021116</name>
</gene>
<sequence>MGQNEAHQVDDFENESDGDLLDLKTLVENQQQATMMMGVILGAGVAMVLIATTILIVHRRLQER</sequence>
<accession>A0A401RNJ8</accession>
<keyword evidence="3" id="KW-1185">Reference proteome</keyword>
<feature type="non-terminal residue" evidence="2">
    <location>
        <position position="64"/>
    </location>
</feature>
<evidence type="ECO:0000313" key="3">
    <source>
        <dbReference type="Proteomes" id="UP000287033"/>
    </source>
</evidence>
<keyword evidence="1" id="KW-1133">Transmembrane helix</keyword>